<dbReference type="AlphaFoldDB" id="A0A9P1FX81"/>
<name>A0A9P1FX81_9DINO</name>
<reference evidence="2 3" key="2">
    <citation type="submission" date="2024-05" db="EMBL/GenBank/DDBJ databases">
        <authorList>
            <person name="Chen Y."/>
            <person name="Shah S."/>
            <person name="Dougan E. K."/>
            <person name="Thang M."/>
            <person name="Chan C."/>
        </authorList>
    </citation>
    <scope>NUCLEOTIDE SEQUENCE [LARGE SCALE GENOMIC DNA]</scope>
</reference>
<dbReference type="EMBL" id="CAMXCT030001657">
    <property type="protein sequence ID" value="CAL4779295.1"/>
    <property type="molecule type" value="Genomic_DNA"/>
</dbReference>
<accession>A0A9P1FX81</accession>
<evidence type="ECO:0000313" key="3">
    <source>
        <dbReference type="Proteomes" id="UP001152797"/>
    </source>
</evidence>
<evidence type="ECO:0000313" key="2">
    <source>
        <dbReference type="EMBL" id="CAL4779295.1"/>
    </source>
</evidence>
<dbReference type="EMBL" id="CAMXCT010001657">
    <property type="protein sequence ID" value="CAI3991983.1"/>
    <property type="molecule type" value="Genomic_DNA"/>
</dbReference>
<sequence length="164" mass="18371">MTVLCKSATKAPAIQLSEHAKAILEDDARLGIKRQDPVLERMAKGYPWLKPTDLVKALHQWGRLDIILPEKDLESSEAALRIYWSRFRSLYPKHEIFELCRWLAFAALRETYGDHPECLDEGMALVSENLIHAMKVGVDVGHAGAPKTLRTILCGFKSCGAPGF</sequence>
<dbReference type="EMBL" id="CAMXCT020001657">
    <property type="protein sequence ID" value="CAL1145358.1"/>
    <property type="molecule type" value="Genomic_DNA"/>
</dbReference>
<comment type="caution">
    <text evidence="1">The sequence shown here is derived from an EMBL/GenBank/DDBJ whole genome shotgun (WGS) entry which is preliminary data.</text>
</comment>
<keyword evidence="3" id="KW-1185">Reference proteome</keyword>
<reference evidence="1" key="1">
    <citation type="submission" date="2022-10" db="EMBL/GenBank/DDBJ databases">
        <authorList>
            <person name="Chen Y."/>
            <person name="Dougan E. K."/>
            <person name="Chan C."/>
            <person name="Rhodes N."/>
            <person name="Thang M."/>
        </authorList>
    </citation>
    <scope>NUCLEOTIDE SEQUENCE</scope>
</reference>
<dbReference type="Proteomes" id="UP001152797">
    <property type="component" value="Unassembled WGS sequence"/>
</dbReference>
<evidence type="ECO:0000313" key="1">
    <source>
        <dbReference type="EMBL" id="CAI3991983.1"/>
    </source>
</evidence>
<gene>
    <name evidence="1" type="ORF">C1SCF055_LOCUS18842</name>
</gene>
<proteinExistence type="predicted"/>
<protein>
    <submittedName>
        <fullName evidence="1">Uncharacterized protein</fullName>
    </submittedName>
</protein>
<organism evidence="1">
    <name type="scientific">Cladocopium goreaui</name>
    <dbReference type="NCBI Taxonomy" id="2562237"/>
    <lineage>
        <taxon>Eukaryota</taxon>
        <taxon>Sar</taxon>
        <taxon>Alveolata</taxon>
        <taxon>Dinophyceae</taxon>
        <taxon>Suessiales</taxon>
        <taxon>Symbiodiniaceae</taxon>
        <taxon>Cladocopium</taxon>
    </lineage>
</organism>